<feature type="transmembrane region" description="Helical" evidence="1">
    <location>
        <begin position="74"/>
        <end position="104"/>
    </location>
</feature>
<protein>
    <submittedName>
        <fullName evidence="2">Uncharacterized protein</fullName>
    </submittedName>
</protein>
<organism evidence="2 3">
    <name type="scientific">Paenibacillus sambharensis</name>
    <dbReference type="NCBI Taxonomy" id="1803190"/>
    <lineage>
        <taxon>Bacteria</taxon>
        <taxon>Bacillati</taxon>
        <taxon>Bacillota</taxon>
        <taxon>Bacilli</taxon>
        <taxon>Bacillales</taxon>
        <taxon>Paenibacillaceae</taxon>
        <taxon>Paenibacillus</taxon>
    </lineage>
</organism>
<accession>A0A2W1LH84</accession>
<feature type="transmembrane region" description="Helical" evidence="1">
    <location>
        <begin position="45"/>
        <end position="62"/>
    </location>
</feature>
<keyword evidence="1" id="KW-1133">Transmembrane helix</keyword>
<evidence type="ECO:0000313" key="3">
    <source>
        <dbReference type="Proteomes" id="UP000249522"/>
    </source>
</evidence>
<feature type="transmembrane region" description="Helical" evidence="1">
    <location>
        <begin position="116"/>
        <end position="136"/>
    </location>
</feature>
<comment type="caution">
    <text evidence="2">The sequence shown here is derived from an EMBL/GenBank/DDBJ whole genome shotgun (WGS) entry which is preliminary data.</text>
</comment>
<gene>
    <name evidence="2" type="ORF">DNH61_03480</name>
</gene>
<keyword evidence="1" id="KW-0812">Transmembrane</keyword>
<name>A0A2W1LH84_9BACL</name>
<sequence length="144" mass="15864">MVSSQSPYEFKVRHVILLFLALSVPFSLLNFSAYLKGNMPSISQALYSTVFILLWFGCAFFLSNKNVGIKAASWFWGGGALLLIPGYFGIFNLPVLFIFAGSLYGLRYFIGLPSDMNFALIGILIAYGVTLMGWLLGKLKGSPQ</sequence>
<keyword evidence="3" id="KW-1185">Reference proteome</keyword>
<dbReference type="AlphaFoldDB" id="A0A2W1LH84"/>
<feature type="transmembrane region" description="Helical" evidence="1">
    <location>
        <begin position="12"/>
        <end position="33"/>
    </location>
</feature>
<evidence type="ECO:0000256" key="1">
    <source>
        <dbReference type="SAM" id="Phobius"/>
    </source>
</evidence>
<evidence type="ECO:0000313" key="2">
    <source>
        <dbReference type="EMBL" id="PZD97420.1"/>
    </source>
</evidence>
<keyword evidence="1" id="KW-0472">Membrane</keyword>
<dbReference type="Proteomes" id="UP000249522">
    <property type="component" value="Unassembled WGS sequence"/>
</dbReference>
<reference evidence="2 3" key="1">
    <citation type="submission" date="2018-06" db="EMBL/GenBank/DDBJ databases">
        <title>Paenibacillus imtechensis sp. nov.</title>
        <authorList>
            <person name="Pinnaka A.K."/>
            <person name="Singh H."/>
            <person name="Kaur M."/>
        </authorList>
    </citation>
    <scope>NUCLEOTIDE SEQUENCE [LARGE SCALE GENOMIC DNA]</scope>
    <source>
        <strain evidence="2 3">SMB1</strain>
    </source>
</reference>
<dbReference type="EMBL" id="QKRB01000028">
    <property type="protein sequence ID" value="PZD97420.1"/>
    <property type="molecule type" value="Genomic_DNA"/>
</dbReference>
<proteinExistence type="predicted"/>